<dbReference type="Gene3D" id="2.60.120.330">
    <property type="entry name" value="B-lactam Antibiotic, Isopenicillin N Synthase, Chain"/>
    <property type="match status" value="1"/>
</dbReference>
<dbReference type="EMBL" id="CM000836">
    <property type="protein sequence ID" value="KRH68971.1"/>
    <property type="molecule type" value="Genomic_DNA"/>
</dbReference>
<evidence type="ECO:0000256" key="6">
    <source>
        <dbReference type="ARBA" id="ARBA00023002"/>
    </source>
</evidence>
<keyword evidence="6 9" id="KW-0560">Oxidoreductase</keyword>
<dbReference type="GO" id="GO:0046872">
    <property type="term" value="F:metal ion binding"/>
    <property type="evidence" value="ECO:0007669"/>
    <property type="project" value="UniProtKB-KW"/>
</dbReference>
<dbReference type="AlphaFoldDB" id="A0A0R0KVX2"/>
<keyword evidence="5" id="KW-0223">Dioxygenase</keyword>
<dbReference type="PANTHER" id="PTHR47991">
    <property type="entry name" value="OXOGLUTARATE/IRON-DEPENDENT DIOXYGENASE"/>
    <property type="match status" value="1"/>
</dbReference>
<dbReference type="Pfam" id="PF03171">
    <property type="entry name" value="2OG-FeII_Oxy"/>
    <property type="match status" value="1"/>
</dbReference>
<dbReference type="PaxDb" id="3847-GLYMA03G42250.2"/>
<evidence type="ECO:0000259" key="10">
    <source>
        <dbReference type="PROSITE" id="PS51471"/>
    </source>
</evidence>
<sequence>MAEKLVLVSDMASTMKQVPSNFIRPLGDRPNLQGVVQSSDVCIPLIDLQDLHGPNRSHIIQQIDQACQNYGFFQVTNHGVPEGVIEKIMKVTREFFGLPESEKLKSYSTDPFKASRLSTSFNVNSEKVSSWRDFLRLHCHPIEDYIKEWPSNPPSLREDVAEYCRKMRGVSLKLVEAISESLGLERDYINRVVGGKKGQEQQHLAMNYYPACPEPELTYGLPGHTDPTVITILLQDEVPGLQVLKDGKWVAVNPIPNTFVVNVGDQIQVISNDKYKSVLHRAVVNCNKDRISIPTFYFPSNDAIIGPAPQLIHHHHHPPQYNNFTYNEYYQNFWNRGLSKETCLDIFKA</sequence>
<protein>
    <recommendedName>
        <fullName evidence="10">Fe2OG dioxygenase domain-containing protein</fullName>
    </recommendedName>
</protein>
<evidence type="ECO:0000256" key="5">
    <source>
        <dbReference type="ARBA" id="ARBA00022964"/>
    </source>
</evidence>
<dbReference type="eggNOG" id="KOG0143">
    <property type="taxonomic scope" value="Eukaryota"/>
</dbReference>
<dbReference type="PROSITE" id="PS51471">
    <property type="entry name" value="FE2OG_OXY"/>
    <property type="match status" value="1"/>
</dbReference>
<dbReference type="PRINTS" id="PR00682">
    <property type="entry name" value="IPNSYNTHASE"/>
</dbReference>
<dbReference type="InterPro" id="IPR050295">
    <property type="entry name" value="Plant_2OG-oxidoreductases"/>
</dbReference>
<dbReference type="InterPro" id="IPR026992">
    <property type="entry name" value="DIOX_N"/>
</dbReference>
<evidence type="ECO:0000256" key="8">
    <source>
        <dbReference type="ARBA" id="ARBA00052233"/>
    </source>
</evidence>
<dbReference type="GO" id="GO:0031418">
    <property type="term" value="F:L-ascorbic acid binding"/>
    <property type="evidence" value="ECO:0007669"/>
    <property type="project" value="UniProtKB-KW"/>
</dbReference>
<dbReference type="FunFam" id="2.60.120.330:FF:000007">
    <property type="entry name" value="Protein DMR6-like oxygenase 2"/>
    <property type="match status" value="1"/>
</dbReference>
<feature type="domain" description="Fe2OG dioxygenase" evidence="10">
    <location>
        <begin position="199"/>
        <end position="299"/>
    </location>
</feature>
<evidence type="ECO:0000313" key="12">
    <source>
        <dbReference type="EnsemblPlants" id="KRH68971"/>
    </source>
</evidence>
<dbReference type="Proteomes" id="UP000008827">
    <property type="component" value="Chromosome 3"/>
</dbReference>
<comment type="similarity">
    <text evidence="2 9">Belongs to the iron/ascorbate-dependent oxidoreductase family.</text>
</comment>
<evidence type="ECO:0000256" key="3">
    <source>
        <dbReference type="ARBA" id="ARBA00022723"/>
    </source>
</evidence>
<keyword evidence="4" id="KW-0847">Vitamin C</keyword>
<dbReference type="Pfam" id="PF14226">
    <property type="entry name" value="DIOX_N"/>
    <property type="match status" value="1"/>
</dbReference>
<dbReference type="EnsemblPlants" id="KRH68971">
    <property type="protein sequence ID" value="KRH68971"/>
    <property type="gene ID" value="GLYMA_03G261600"/>
</dbReference>
<evidence type="ECO:0000256" key="1">
    <source>
        <dbReference type="ARBA" id="ARBA00001961"/>
    </source>
</evidence>
<dbReference type="InterPro" id="IPR005123">
    <property type="entry name" value="Oxoglu/Fe-dep_dioxygenase_dom"/>
</dbReference>
<dbReference type="FunCoup" id="A0A0R0KVX2">
    <property type="interactions" value="32"/>
</dbReference>
<keyword evidence="13" id="KW-1185">Reference proteome</keyword>
<dbReference type="STRING" id="3847.A0A0R0KVX2"/>
<dbReference type="RefSeq" id="XP_003521829.1">
    <property type="nucleotide sequence ID" value="XM_003521781.5"/>
</dbReference>
<proteinExistence type="inferred from homology"/>
<reference evidence="11" key="3">
    <citation type="submission" date="2018-07" db="EMBL/GenBank/DDBJ databases">
        <title>WGS assembly of Glycine max.</title>
        <authorList>
            <person name="Schmutz J."/>
            <person name="Cannon S."/>
            <person name="Schlueter J."/>
            <person name="Ma J."/>
            <person name="Mitros T."/>
            <person name="Nelson W."/>
            <person name="Hyten D."/>
            <person name="Song Q."/>
            <person name="Thelen J."/>
            <person name="Cheng J."/>
            <person name="Xu D."/>
            <person name="Hellsten U."/>
            <person name="May G."/>
            <person name="Yu Y."/>
            <person name="Sakurai T."/>
            <person name="Umezawa T."/>
            <person name="Bhattacharyya M."/>
            <person name="Sandhu D."/>
            <person name="Valliyodan B."/>
            <person name="Lindquist E."/>
            <person name="Peto M."/>
            <person name="Grant D."/>
            <person name="Shu S."/>
            <person name="Goodstein D."/>
            <person name="Barry K."/>
            <person name="Futrell-Griggs M."/>
            <person name="Abernathy B."/>
            <person name="Du J."/>
            <person name="Tian Z."/>
            <person name="Zhu L."/>
            <person name="Gill N."/>
            <person name="Joshi T."/>
            <person name="Libault M."/>
            <person name="Sethuraman A."/>
            <person name="Zhang X."/>
            <person name="Shinozaki K."/>
            <person name="Nguyen H."/>
            <person name="Wing R."/>
            <person name="Cregan P."/>
            <person name="Specht J."/>
            <person name="Grimwood J."/>
            <person name="Rokhsar D."/>
            <person name="Stacey G."/>
            <person name="Shoemaker R."/>
            <person name="Jackson S."/>
        </authorList>
    </citation>
    <scope>NUCLEOTIDE SEQUENCE</scope>
    <source>
        <tissue evidence="11">Callus</tissue>
    </source>
</reference>
<dbReference type="GO" id="GO:0051213">
    <property type="term" value="F:dioxygenase activity"/>
    <property type="evidence" value="ECO:0007669"/>
    <property type="project" value="UniProtKB-KW"/>
</dbReference>
<reference evidence="11 12" key="1">
    <citation type="journal article" date="2010" name="Nature">
        <title>Genome sequence of the palaeopolyploid soybean.</title>
        <authorList>
            <person name="Schmutz J."/>
            <person name="Cannon S.B."/>
            <person name="Schlueter J."/>
            <person name="Ma J."/>
            <person name="Mitros T."/>
            <person name="Nelson W."/>
            <person name="Hyten D.L."/>
            <person name="Song Q."/>
            <person name="Thelen J.J."/>
            <person name="Cheng J."/>
            <person name="Xu D."/>
            <person name="Hellsten U."/>
            <person name="May G.D."/>
            <person name="Yu Y."/>
            <person name="Sakurai T."/>
            <person name="Umezawa T."/>
            <person name="Bhattacharyya M.K."/>
            <person name="Sandhu D."/>
            <person name="Valliyodan B."/>
            <person name="Lindquist E."/>
            <person name="Peto M."/>
            <person name="Grant D."/>
            <person name="Shu S."/>
            <person name="Goodstein D."/>
            <person name="Barry K."/>
            <person name="Futrell-Griggs M."/>
            <person name="Abernathy B."/>
            <person name="Du J."/>
            <person name="Tian Z."/>
            <person name="Zhu L."/>
            <person name="Gill N."/>
            <person name="Joshi T."/>
            <person name="Libault M."/>
            <person name="Sethuraman A."/>
            <person name="Zhang X.-C."/>
            <person name="Shinozaki K."/>
            <person name="Nguyen H.T."/>
            <person name="Wing R.A."/>
            <person name="Cregan P."/>
            <person name="Specht J."/>
            <person name="Grimwood J."/>
            <person name="Rokhsar D."/>
            <person name="Stacey G."/>
            <person name="Shoemaker R.C."/>
            <person name="Jackson S.A."/>
        </authorList>
    </citation>
    <scope>NUCLEOTIDE SEQUENCE [LARGE SCALE GENOMIC DNA]</scope>
    <source>
        <strain evidence="12">cv. Williams 82</strain>
        <tissue evidence="11">Callus</tissue>
    </source>
</reference>
<evidence type="ECO:0000256" key="9">
    <source>
        <dbReference type="RuleBase" id="RU003682"/>
    </source>
</evidence>
<dbReference type="InterPro" id="IPR044861">
    <property type="entry name" value="IPNS-like_FE2OG_OXY"/>
</dbReference>
<dbReference type="InterPro" id="IPR027443">
    <property type="entry name" value="IPNS-like_sf"/>
</dbReference>
<keyword evidence="3 9" id="KW-0479">Metal-binding</keyword>
<evidence type="ECO:0000256" key="2">
    <source>
        <dbReference type="ARBA" id="ARBA00008056"/>
    </source>
</evidence>
<evidence type="ECO:0000256" key="7">
    <source>
        <dbReference type="ARBA" id="ARBA00023004"/>
    </source>
</evidence>
<dbReference type="GeneID" id="100793902"/>
<dbReference type="SUPFAM" id="SSF51197">
    <property type="entry name" value="Clavaminate synthase-like"/>
    <property type="match status" value="1"/>
</dbReference>
<name>A0A0R0KVX2_SOYBN</name>
<reference evidence="12" key="2">
    <citation type="submission" date="2018-02" db="UniProtKB">
        <authorList>
            <consortium name="EnsemblPlants"/>
        </authorList>
    </citation>
    <scope>IDENTIFICATION</scope>
    <source>
        <strain evidence="12">Williams 82</strain>
    </source>
</reference>
<gene>
    <name evidence="12" type="primary">LOC100793902</name>
    <name evidence="11" type="ORF">GLYMA_03G261600</name>
</gene>
<dbReference type="GO" id="GO:0002229">
    <property type="term" value="P:defense response to oomycetes"/>
    <property type="evidence" value="ECO:0007669"/>
    <property type="project" value="UniProtKB-ARBA"/>
</dbReference>
<comment type="catalytic activity">
    <reaction evidence="8">
        <text>salicylate + NADH + O2 + H(+) = 2,3-dihydroxybenzoate + NAD(+) + H2O</text>
        <dbReference type="Rhea" id="RHEA:51792"/>
        <dbReference type="ChEBI" id="CHEBI:15377"/>
        <dbReference type="ChEBI" id="CHEBI:15378"/>
        <dbReference type="ChEBI" id="CHEBI:15379"/>
        <dbReference type="ChEBI" id="CHEBI:30762"/>
        <dbReference type="ChEBI" id="CHEBI:36654"/>
        <dbReference type="ChEBI" id="CHEBI:57540"/>
        <dbReference type="ChEBI" id="CHEBI:57945"/>
    </reaction>
</comment>
<dbReference type="OrthoDB" id="288590at2759"/>
<dbReference type="OMA" id="IINVEME"/>
<dbReference type="Gramene" id="KRH68971">
    <property type="protein sequence ID" value="KRH68971"/>
    <property type="gene ID" value="GLYMA_03G261600"/>
</dbReference>
<organism evidence="11">
    <name type="scientific">Glycine max</name>
    <name type="common">Soybean</name>
    <name type="synonym">Glycine hispida</name>
    <dbReference type="NCBI Taxonomy" id="3847"/>
    <lineage>
        <taxon>Eukaryota</taxon>
        <taxon>Viridiplantae</taxon>
        <taxon>Streptophyta</taxon>
        <taxon>Embryophyta</taxon>
        <taxon>Tracheophyta</taxon>
        <taxon>Spermatophyta</taxon>
        <taxon>Magnoliopsida</taxon>
        <taxon>eudicotyledons</taxon>
        <taxon>Gunneridae</taxon>
        <taxon>Pentapetalae</taxon>
        <taxon>rosids</taxon>
        <taxon>fabids</taxon>
        <taxon>Fabales</taxon>
        <taxon>Fabaceae</taxon>
        <taxon>Papilionoideae</taxon>
        <taxon>50 kb inversion clade</taxon>
        <taxon>NPAAA clade</taxon>
        <taxon>indigoferoid/millettioid clade</taxon>
        <taxon>Phaseoleae</taxon>
        <taxon>Glycine</taxon>
        <taxon>Glycine subgen. Soja</taxon>
    </lineage>
</organism>
<keyword evidence="7 9" id="KW-0408">Iron</keyword>
<evidence type="ECO:0000256" key="4">
    <source>
        <dbReference type="ARBA" id="ARBA00022896"/>
    </source>
</evidence>
<evidence type="ECO:0000313" key="11">
    <source>
        <dbReference type="EMBL" id="KRH68971.1"/>
    </source>
</evidence>
<evidence type="ECO:0000313" key="13">
    <source>
        <dbReference type="Proteomes" id="UP000008827"/>
    </source>
</evidence>
<accession>A0A0R0KVX2</accession>
<comment type="cofactor">
    <cofactor evidence="1">
        <name>L-ascorbate</name>
        <dbReference type="ChEBI" id="CHEBI:38290"/>
    </cofactor>
</comment>
<dbReference type="SMR" id="A0A0R0KVX2"/>
<dbReference type="KEGG" id="gmx:100793902"/>